<name>A0ABX1EC92_9PROT</name>
<evidence type="ECO:0008006" key="3">
    <source>
        <dbReference type="Google" id="ProtNLM"/>
    </source>
</evidence>
<reference evidence="1 2" key="1">
    <citation type="submission" date="2020-03" db="EMBL/GenBank/DDBJ databases">
        <title>Roseomonas selenitidurans sp. nov. isolated from urban soil.</title>
        <authorList>
            <person name="Liu H."/>
        </authorList>
    </citation>
    <scope>NUCLEOTIDE SEQUENCE [LARGE SCALE GENOMIC DNA]</scope>
    <source>
        <strain evidence="1 2">BU-1</strain>
    </source>
</reference>
<sequence length="160" mass="17475">MSRKTPTTTMAKPLAKLTGRPSAYSRELVAMICRRMAEGETLTAICRAPGMPAHSTVRLWAIEDRDGFSALYARAREAQAHAIAEGALDGAQRATDAALGRLEFDARRWFAAKMLPRSYGEKAEPQGEAVVNPIVVLIQQMQARALPVVPCPLIEVDQDD</sequence>
<organism evidence="1 2">
    <name type="scientific">Falsiroseomonas selenitidurans</name>
    <dbReference type="NCBI Taxonomy" id="2716335"/>
    <lineage>
        <taxon>Bacteria</taxon>
        <taxon>Pseudomonadati</taxon>
        <taxon>Pseudomonadota</taxon>
        <taxon>Alphaproteobacteria</taxon>
        <taxon>Acetobacterales</taxon>
        <taxon>Roseomonadaceae</taxon>
        <taxon>Falsiroseomonas</taxon>
    </lineage>
</organism>
<accession>A0ABX1EC92</accession>
<proteinExistence type="predicted"/>
<dbReference type="Proteomes" id="UP000787635">
    <property type="component" value="Unassembled WGS sequence"/>
</dbReference>
<protein>
    <recommendedName>
        <fullName evidence="3">Terminase small subunit</fullName>
    </recommendedName>
</protein>
<keyword evidence="2" id="KW-1185">Reference proteome</keyword>
<dbReference type="RefSeq" id="WP_168034111.1">
    <property type="nucleotide sequence ID" value="NZ_JAAVNE010000044.1"/>
</dbReference>
<dbReference type="Pfam" id="PF20901">
    <property type="entry name" value="Sf6_terminase"/>
    <property type="match status" value="1"/>
</dbReference>
<dbReference type="InterPro" id="IPR048683">
    <property type="entry name" value="Sf6_terminase"/>
</dbReference>
<comment type="caution">
    <text evidence="1">The sequence shown here is derived from an EMBL/GenBank/DDBJ whole genome shotgun (WGS) entry which is preliminary data.</text>
</comment>
<gene>
    <name evidence="1" type="ORF">HEQ75_21155</name>
</gene>
<evidence type="ECO:0000313" key="1">
    <source>
        <dbReference type="EMBL" id="NKC33383.1"/>
    </source>
</evidence>
<evidence type="ECO:0000313" key="2">
    <source>
        <dbReference type="Proteomes" id="UP000787635"/>
    </source>
</evidence>
<dbReference type="EMBL" id="JAAVNE010000044">
    <property type="protein sequence ID" value="NKC33383.1"/>
    <property type="molecule type" value="Genomic_DNA"/>
</dbReference>
<dbReference type="Gene3D" id="1.10.10.60">
    <property type="entry name" value="Homeodomain-like"/>
    <property type="match status" value="1"/>
</dbReference>